<gene>
    <name evidence="4" type="ORF">MUN78_09975</name>
</gene>
<dbReference type="PANTHER" id="PTHR43214:SF42">
    <property type="entry name" value="TRANSCRIPTIONAL REGULATORY PROTEIN DESR"/>
    <property type="match status" value="1"/>
</dbReference>
<evidence type="ECO:0000256" key="1">
    <source>
        <dbReference type="ARBA" id="ARBA00023125"/>
    </source>
</evidence>
<dbReference type="RefSeq" id="WP_244689619.1">
    <property type="nucleotide sequence ID" value="NZ_CP095044.1"/>
</dbReference>
<dbReference type="InterPro" id="IPR011006">
    <property type="entry name" value="CheY-like_superfamily"/>
</dbReference>
<organism evidence="4 5">
    <name type="scientific">Leucobacter allii</name>
    <dbReference type="NCBI Taxonomy" id="2932247"/>
    <lineage>
        <taxon>Bacteria</taxon>
        <taxon>Bacillati</taxon>
        <taxon>Actinomycetota</taxon>
        <taxon>Actinomycetes</taxon>
        <taxon>Micrococcales</taxon>
        <taxon>Microbacteriaceae</taxon>
        <taxon>Leucobacter</taxon>
    </lineage>
</organism>
<sequence>MEDHLLQRRHAELLVAAEGDLTTVYSGEDLAGFMDWLRESAEGERPHLLLLDLMVDRGKDADPELVERLVEAGLRIIVLSAMASPPLVRRMVRAGVHGVLGKRDREEDILAAIRSVLGGQSWMSQELATVIAHDPRRPKLSDQEERTLVLYASGLSLDAVAAAIGVKRDTAKKYLQRLRAKYAAAGRPMRTRFDLSRVASEDGYIALHMPEMRLPGI</sequence>
<evidence type="ECO:0000313" key="5">
    <source>
        <dbReference type="Proteomes" id="UP000831786"/>
    </source>
</evidence>
<dbReference type="InterPro" id="IPR001789">
    <property type="entry name" value="Sig_transdc_resp-reg_receiver"/>
</dbReference>
<proteinExistence type="predicted"/>
<dbReference type="InterPro" id="IPR039420">
    <property type="entry name" value="WalR-like"/>
</dbReference>
<dbReference type="PANTHER" id="PTHR43214">
    <property type="entry name" value="TWO-COMPONENT RESPONSE REGULATOR"/>
    <property type="match status" value="1"/>
</dbReference>
<dbReference type="InterPro" id="IPR036388">
    <property type="entry name" value="WH-like_DNA-bd_sf"/>
</dbReference>
<keyword evidence="5" id="KW-1185">Reference proteome</keyword>
<dbReference type="SUPFAM" id="SSF46894">
    <property type="entry name" value="C-terminal effector domain of the bipartite response regulators"/>
    <property type="match status" value="1"/>
</dbReference>
<keyword evidence="2" id="KW-0597">Phosphoprotein</keyword>
<dbReference type="InterPro" id="IPR016032">
    <property type="entry name" value="Sig_transdc_resp-reg_C-effctor"/>
</dbReference>
<reference evidence="4 5" key="1">
    <citation type="submission" date="2022-04" db="EMBL/GenBank/DDBJ databases">
        <title>Leucobacter sp. isolated from rhizosphere of garlic.</title>
        <authorList>
            <person name="Won M."/>
            <person name="Lee C.-M."/>
            <person name="Woen H.-Y."/>
            <person name="Kwon S.-W."/>
        </authorList>
    </citation>
    <scope>NUCLEOTIDE SEQUENCE [LARGE SCALE GENOMIC DNA]</scope>
    <source>
        <strain evidence="4 5">H21R-40</strain>
    </source>
</reference>
<name>A0ABY4FI18_9MICO</name>
<feature type="domain" description="Response regulatory" evidence="3">
    <location>
        <begin position="1"/>
        <end position="117"/>
    </location>
</feature>
<keyword evidence="1" id="KW-0238">DNA-binding</keyword>
<dbReference type="SMART" id="SM00448">
    <property type="entry name" value="REC"/>
    <property type="match status" value="1"/>
</dbReference>
<dbReference type="EMBL" id="CP095045">
    <property type="protein sequence ID" value="UOQ56030.1"/>
    <property type="molecule type" value="Genomic_DNA"/>
</dbReference>
<protein>
    <recommendedName>
        <fullName evidence="3">Response regulatory domain-containing protein</fullName>
    </recommendedName>
</protein>
<dbReference type="SUPFAM" id="SSF52172">
    <property type="entry name" value="CheY-like"/>
    <property type="match status" value="1"/>
</dbReference>
<accession>A0ABY4FI18</accession>
<dbReference type="Gene3D" id="1.10.10.10">
    <property type="entry name" value="Winged helix-like DNA-binding domain superfamily/Winged helix DNA-binding domain"/>
    <property type="match status" value="1"/>
</dbReference>
<evidence type="ECO:0000256" key="2">
    <source>
        <dbReference type="PROSITE-ProRule" id="PRU00169"/>
    </source>
</evidence>
<dbReference type="PROSITE" id="PS50110">
    <property type="entry name" value="RESPONSE_REGULATORY"/>
    <property type="match status" value="1"/>
</dbReference>
<evidence type="ECO:0000313" key="4">
    <source>
        <dbReference type="EMBL" id="UOQ56030.1"/>
    </source>
</evidence>
<feature type="modified residue" description="4-aspartylphosphate" evidence="2">
    <location>
        <position position="52"/>
    </location>
</feature>
<dbReference type="Proteomes" id="UP000831786">
    <property type="component" value="Chromosome"/>
</dbReference>
<dbReference type="Gene3D" id="3.40.50.2300">
    <property type="match status" value="1"/>
</dbReference>
<evidence type="ECO:0000259" key="3">
    <source>
        <dbReference type="PROSITE" id="PS50110"/>
    </source>
</evidence>